<name>A0A086ZQ90_9BIFI</name>
<proteinExistence type="predicted"/>
<evidence type="ECO:0000313" key="1">
    <source>
        <dbReference type="EMBL" id="KFI48690.1"/>
    </source>
</evidence>
<dbReference type="Proteomes" id="UP000029108">
    <property type="component" value="Unassembled WGS sequence"/>
</dbReference>
<gene>
    <name evidence="1" type="ORF">BBIA_2228</name>
</gene>
<sequence length="229" mass="25694">MRMYSIQHIAKTRGHCHTGKNRYVTADEAQLALASCRGSASNRRREQRIYHCPMCDGWHLTSHDLRPLQIESQEYDYCQTLMFAHGNHILNVSSNVFELIGIRSRKAQRVITIAGLHCLRESGVPESEFTNPWVWRTLRLAYDANGSGLAQLLAEFMSVCRKLAAEYETEHEQWAMPNAGERLGVCYGERQQARTAAIRAWILRASEAGNTASNANAATGVSPELTLAC</sequence>
<dbReference type="eggNOG" id="ENOG5030FCH">
    <property type="taxonomic scope" value="Bacteria"/>
</dbReference>
<accession>A0A086ZQ90</accession>
<dbReference type="EMBL" id="JGYN01000029">
    <property type="protein sequence ID" value="KFI48690.1"/>
    <property type="molecule type" value="Genomic_DNA"/>
</dbReference>
<reference evidence="1 2" key="1">
    <citation type="submission" date="2014-03" db="EMBL/GenBank/DDBJ databases">
        <title>Genomics of Bifidobacteria.</title>
        <authorList>
            <person name="Ventura M."/>
            <person name="Milani C."/>
            <person name="Lugli G.A."/>
        </authorList>
    </citation>
    <scope>NUCLEOTIDE SEQUENCE [LARGE SCALE GENOMIC DNA]</scope>
    <source>
        <strain evidence="1 2">DSM 23969</strain>
    </source>
</reference>
<comment type="caution">
    <text evidence="1">The sequence shown here is derived from an EMBL/GenBank/DDBJ whole genome shotgun (WGS) entry which is preliminary data.</text>
</comment>
<keyword evidence="2" id="KW-1185">Reference proteome</keyword>
<organism evidence="1 2">
    <name type="scientific">Bifidobacterium biavatii DSM 23969</name>
    <dbReference type="NCBI Taxonomy" id="1437608"/>
    <lineage>
        <taxon>Bacteria</taxon>
        <taxon>Bacillati</taxon>
        <taxon>Actinomycetota</taxon>
        <taxon>Actinomycetes</taxon>
        <taxon>Bifidobacteriales</taxon>
        <taxon>Bifidobacteriaceae</taxon>
        <taxon>Bifidobacterium</taxon>
    </lineage>
</organism>
<protein>
    <submittedName>
        <fullName evidence="1">Uncharacterized protein</fullName>
    </submittedName>
</protein>
<dbReference type="AlphaFoldDB" id="A0A086ZQ90"/>
<evidence type="ECO:0000313" key="2">
    <source>
        <dbReference type="Proteomes" id="UP000029108"/>
    </source>
</evidence>